<feature type="transmembrane region" description="Helical" evidence="1">
    <location>
        <begin position="40"/>
        <end position="59"/>
    </location>
</feature>
<dbReference type="OMA" id="CAYYAVL"/>
<dbReference type="AlphaFoldDB" id="J3M2R4"/>
<evidence type="ECO:0000313" key="3">
    <source>
        <dbReference type="Proteomes" id="UP000006038"/>
    </source>
</evidence>
<organism evidence="2">
    <name type="scientific">Oryza brachyantha</name>
    <name type="common">malo sina</name>
    <dbReference type="NCBI Taxonomy" id="4533"/>
    <lineage>
        <taxon>Eukaryota</taxon>
        <taxon>Viridiplantae</taxon>
        <taxon>Streptophyta</taxon>
        <taxon>Embryophyta</taxon>
        <taxon>Tracheophyta</taxon>
        <taxon>Spermatophyta</taxon>
        <taxon>Magnoliopsida</taxon>
        <taxon>Liliopsida</taxon>
        <taxon>Poales</taxon>
        <taxon>Poaceae</taxon>
        <taxon>BOP clade</taxon>
        <taxon>Oryzoideae</taxon>
        <taxon>Oryzeae</taxon>
        <taxon>Oryzinae</taxon>
        <taxon>Oryza</taxon>
    </lineage>
</organism>
<evidence type="ECO:0000313" key="2">
    <source>
        <dbReference type="EnsemblPlants" id="OB04G36890.1"/>
    </source>
</evidence>
<dbReference type="PANTHER" id="PTHR33530">
    <property type="entry name" value="OS01G0147100 PROTEIN"/>
    <property type="match status" value="1"/>
</dbReference>
<sequence length="132" mass="13607">MDSFSIQITSNAPGAVIAGDQMVDAAGRVNDGDEKKLQRALVGGGIAKATAALLLAFFRSPPPGGMLHSALLFYAYYGILLAVVVVGAAEVGAGYWVSRDPANRRGVGKLMVWPSVVSLVIVAGLGGFAVFK</sequence>
<keyword evidence="1" id="KW-0472">Membrane</keyword>
<protein>
    <submittedName>
        <fullName evidence="2">Uncharacterized protein</fullName>
    </submittedName>
</protein>
<keyword evidence="1" id="KW-1133">Transmembrane helix</keyword>
<dbReference type="Pfam" id="PF12442">
    <property type="entry name" value="DUF3681"/>
    <property type="match status" value="1"/>
</dbReference>
<keyword evidence="3" id="KW-1185">Reference proteome</keyword>
<feature type="transmembrane region" description="Helical" evidence="1">
    <location>
        <begin position="110"/>
        <end position="131"/>
    </location>
</feature>
<dbReference type="HOGENOM" id="CLU_129564_0_1_1"/>
<proteinExistence type="predicted"/>
<evidence type="ECO:0000256" key="1">
    <source>
        <dbReference type="SAM" id="Phobius"/>
    </source>
</evidence>
<reference evidence="2" key="1">
    <citation type="journal article" date="2013" name="Nat. Commun.">
        <title>Whole-genome sequencing of Oryza brachyantha reveals mechanisms underlying Oryza genome evolution.</title>
        <authorList>
            <person name="Chen J."/>
            <person name="Huang Q."/>
            <person name="Gao D."/>
            <person name="Wang J."/>
            <person name="Lang Y."/>
            <person name="Liu T."/>
            <person name="Li B."/>
            <person name="Bai Z."/>
            <person name="Luis Goicoechea J."/>
            <person name="Liang C."/>
            <person name="Chen C."/>
            <person name="Zhang W."/>
            <person name="Sun S."/>
            <person name="Liao Y."/>
            <person name="Zhang X."/>
            <person name="Yang L."/>
            <person name="Song C."/>
            <person name="Wang M."/>
            <person name="Shi J."/>
            <person name="Liu G."/>
            <person name="Liu J."/>
            <person name="Zhou H."/>
            <person name="Zhou W."/>
            <person name="Yu Q."/>
            <person name="An N."/>
            <person name="Chen Y."/>
            <person name="Cai Q."/>
            <person name="Wang B."/>
            <person name="Liu B."/>
            <person name="Min J."/>
            <person name="Huang Y."/>
            <person name="Wu H."/>
            <person name="Li Z."/>
            <person name="Zhang Y."/>
            <person name="Yin Y."/>
            <person name="Song W."/>
            <person name="Jiang J."/>
            <person name="Jackson S.A."/>
            <person name="Wing R.A."/>
            <person name="Wang J."/>
            <person name="Chen M."/>
        </authorList>
    </citation>
    <scope>NUCLEOTIDE SEQUENCE [LARGE SCALE GENOMIC DNA]</scope>
    <source>
        <strain evidence="2">cv. IRGC 101232</strain>
    </source>
</reference>
<keyword evidence="1" id="KW-0812">Transmembrane</keyword>
<dbReference type="PANTHER" id="PTHR33530:SF9">
    <property type="entry name" value="OS01G0184600 PROTEIN"/>
    <property type="match status" value="1"/>
</dbReference>
<dbReference type="InterPro" id="IPR022149">
    <property type="entry name" value="DUF3681"/>
</dbReference>
<dbReference type="Gramene" id="OB04G36890.1">
    <property type="protein sequence ID" value="OB04G36890.1"/>
    <property type="gene ID" value="OB04G36890"/>
</dbReference>
<feature type="transmembrane region" description="Helical" evidence="1">
    <location>
        <begin position="71"/>
        <end position="98"/>
    </location>
</feature>
<reference evidence="2" key="2">
    <citation type="submission" date="2013-04" db="UniProtKB">
        <authorList>
            <consortium name="EnsemblPlants"/>
        </authorList>
    </citation>
    <scope>IDENTIFICATION</scope>
</reference>
<dbReference type="Proteomes" id="UP000006038">
    <property type="component" value="Chromosome 4"/>
</dbReference>
<name>J3M2R4_ORYBR</name>
<accession>J3M2R4</accession>
<dbReference type="EnsemblPlants" id="OB04G36890.1">
    <property type="protein sequence ID" value="OB04G36890.1"/>
    <property type="gene ID" value="OB04G36890"/>
</dbReference>